<name>A0A2K3NL75_TRIPR</name>
<protein>
    <submittedName>
        <fullName evidence="2">Exocyst complex component 2-like protein</fullName>
    </submittedName>
</protein>
<evidence type="ECO:0000313" key="2">
    <source>
        <dbReference type="EMBL" id="PNY03796.1"/>
    </source>
</evidence>
<dbReference type="STRING" id="57577.A0A2K3NL75"/>
<organism evidence="2 3">
    <name type="scientific">Trifolium pratense</name>
    <name type="common">Red clover</name>
    <dbReference type="NCBI Taxonomy" id="57577"/>
    <lineage>
        <taxon>Eukaryota</taxon>
        <taxon>Viridiplantae</taxon>
        <taxon>Streptophyta</taxon>
        <taxon>Embryophyta</taxon>
        <taxon>Tracheophyta</taxon>
        <taxon>Spermatophyta</taxon>
        <taxon>Magnoliopsida</taxon>
        <taxon>eudicotyledons</taxon>
        <taxon>Gunneridae</taxon>
        <taxon>Pentapetalae</taxon>
        <taxon>rosids</taxon>
        <taxon>fabids</taxon>
        <taxon>Fabales</taxon>
        <taxon>Fabaceae</taxon>
        <taxon>Papilionoideae</taxon>
        <taxon>50 kb inversion clade</taxon>
        <taxon>NPAAA clade</taxon>
        <taxon>Hologalegina</taxon>
        <taxon>IRL clade</taxon>
        <taxon>Trifolieae</taxon>
        <taxon>Trifolium</taxon>
    </lineage>
</organism>
<comment type="caution">
    <text evidence="2">The sequence shown here is derived from an EMBL/GenBank/DDBJ whole genome shotgun (WGS) entry which is preliminary data.</text>
</comment>
<feature type="compositionally biased region" description="Basic and acidic residues" evidence="1">
    <location>
        <begin position="102"/>
        <end position="121"/>
    </location>
</feature>
<sequence length="143" mass="15709">MSSDSDEDELLQMALKEQSQRDLNYGKSSGNPRKPVANYVQPPSSQPKRGAPPATGKNPQSKGRVVDDDDDSEVEMLSISSGDEDNVKDQVTSSKNRGGRTPARDDDRTWDGEEPSRWKHVDEAEFPNAVCFAVDKLDVAVSD</sequence>
<dbReference type="Proteomes" id="UP000236291">
    <property type="component" value="Unassembled WGS sequence"/>
</dbReference>
<accession>A0A2K3NL75</accession>
<feature type="region of interest" description="Disordered" evidence="1">
    <location>
        <begin position="1"/>
        <end position="121"/>
    </location>
</feature>
<proteinExistence type="predicted"/>
<feature type="compositionally biased region" description="Acidic residues" evidence="1">
    <location>
        <begin position="1"/>
        <end position="10"/>
    </location>
</feature>
<reference evidence="2 3" key="1">
    <citation type="journal article" date="2014" name="Am. J. Bot.">
        <title>Genome assembly and annotation for red clover (Trifolium pratense; Fabaceae).</title>
        <authorList>
            <person name="Istvanek J."/>
            <person name="Jaros M."/>
            <person name="Krenek A."/>
            <person name="Repkova J."/>
        </authorList>
    </citation>
    <scope>NUCLEOTIDE SEQUENCE [LARGE SCALE GENOMIC DNA]</scope>
    <source>
        <strain evidence="3">cv. Tatra</strain>
        <tissue evidence="2">Young leaves</tissue>
    </source>
</reference>
<gene>
    <name evidence="2" type="ORF">L195_g000206</name>
</gene>
<evidence type="ECO:0000313" key="3">
    <source>
        <dbReference type="Proteomes" id="UP000236291"/>
    </source>
</evidence>
<dbReference type="ExpressionAtlas" id="A0A2K3NL75">
    <property type="expression patterns" value="baseline"/>
</dbReference>
<dbReference type="AlphaFoldDB" id="A0A2K3NL75"/>
<dbReference type="EMBL" id="ASHM01000070">
    <property type="protein sequence ID" value="PNY03796.1"/>
    <property type="molecule type" value="Genomic_DNA"/>
</dbReference>
<evidence type="ECO:0000256" key="1">
    <source>
        <dbReference type="SAM" id="MobiDB-lite"/>
    </source>
</evidence>
<reference evidence="2 3" key="2">
    <citation type="journal article" date="2017" name="Front. Plant Sci.">
        <title>Gene Classification and Mining of Molecular Markers Useful in Red Clover (Trifolium pratense) Breeding.</title>
        <authorList>
            <person name="Istvanek J."/>
            <person name="Dluhosova J."/>
            <person name="Dluhos P."/>
            <person name="Patkova L."/>
            <person name="Nedelnik J."/>
            <person name="Repkova J."/>
        </authorList>
    </citation>
    <scope>NUCLEOTIDE SEQUENCE [LARGE SCALE GENOMIC DNA]</scope>
    <source>
        <strain evidence="3">cv. Tatra</strain>
        <tissue evidence="2">Young leaves</tissue>
    </source>
</reference>